<evidence type="ECO:0000256" key="1">
    <source>
        <dbReference type="SAM" id="SignalP"/>
    </source>
</evidence>
<evidence type="ECO:0000313" key="3">
    <source>
        <dbReference type="Proteomes" id="UP001305647"/>
    </source>
</evidence>
<dbReference type="EMBL" id="MU863625">
    <property type="protein sequence ID" value="KAK4105709.1"/>
    <property type="molecule type" value="Genomic_DNA"/>
</dbReference>
<dbReference type="AlphaFoldDB" id="A0AAN6QBG5"/>
<evidence type="ECO:0000313" key="2">
    <source>
        <dbReference type="EMBL" id="KAK4105709.1"/>
    </source>
</evidence>
<accession>A0AAN6QBG5</accession>
<feature type="chain" id="PRO_5042829035" evidence="1">
    <location>
        <begin position="20"/>
        <end position="224"/>
    </location>
</feature>
<reference evidence="2" key="1">
    <citation type="journal article" date="2023" name="Mol. Phylogenet. Evol.">
        <title>Genome-scale phylogeny and comparative genomics of the fungal order Sordariales.</title>
        <authorList>
            <person name="Hensen N."/>
            <person name="Bonometti L."/>
            <person name="Westerberg I."/>
            <person name="Brannstrom I.O."/>
            <person name="Guillou S."/>
            <person name="Cros-Aarteil S."/>
            <person name="Calhoun S."/>
            <person name="Haridas S."/>
            <person name="Kuo A."/>
            <person name="Mondo S."/>
            <person name="Pangilinan J."/>
            <person name="Riley R."/>
            <person name="LaButti K."/>
            <person name="Andreopoulos B."/>
            <person name="Lipzen A."/>
            <person name="Chen C."/>
            <person name="Yan M."/>
            <person name="Daum C."/>
            <person name="Ng V."/>
            <person name="Clum A."/>
            <person name="Steindorff A."/>
            <person name="Ohm R.A."/>
            <person name="Martin F."/>
            <person name="Silar P."/>
            <person name="Natvig D.O."/>
            <person name="Lalanne C."/>
            <person name="Gautier V."/>
            <person name="Ament-Velasquez S.L."/>
            <person name="Kruys A."/>
            <person name="Hutchinson M.I."/>
            <person name="Powell A.J."/>
            <person name="Barry K."/>
            <person name="Miller A.N."/>
            <person name="Grigoriev I.V."/>
            <person name="Debuchy R."/>
            <person name="Gladieux P."/>
            <person name="Hiltunen Thoren M."/>
            <person name="Johannesson H."/>
        </authorList>
    </citation>
    <scope>NUCLEOTIDE SEQUENCE</scope>
    <source>
        <strain evidence="2">CBS 757.83</strain>
    </source>
</reference>
<keyword evidence="1" id="KW-0732">Signal</keyword>
<name>A0AAN6QBG5_9PEZI</name>
<organism evidence="2 3">
    <name type="scientific">Parathielavia hyrcaniae</name>
    <dbReference type="NCBI Taxonomy" id="113614"/>
    <lineage>
        <taxon>Eukaryota</taxon>
        <taxon>Fungi</taxon>
        <taxon>Dikarya</taxon>
        <taxon>Ascomycota</taxon>
        <taxon>Pezizomycotina</taxon>
        <taxon>Sordariomycetes</taxon>
        <taxon>Sordariomycetidae</taxon>
        <taxon>Sordariales</taxon>
        <taxon>Chaetomiaceae</taxon>
        <taxon>Parathielavia</taxon>
    </lineage>
</organism>
<proteinExistence type="predicted"/>
<feature type="signal peptide" evidence="1">
    <location>
        <begin position="1"/>
        <end position="19"/>
    </location>
</feature>
<protein>
    <submittedName>
        <fullName evidence="2">Uncharacterized protein</fullName>
    </submittedName>
</protein>
<gene>
    <name evidence="2" type="ORF">N658DRAFT_129267</name>
</gene>
<dbReference type="Proteomes" id="UP001305647">
    <property type="component" value="Unassembled WGS sequence"/>
</dbReference>
<sequence>MRHLVQRLLLLIRVSDGPASCDRRISRPAERHDWPSLLPSWLVLGRPSLPVAHNGGGGRNRLRSQGLVRRVALGSCLGGLACAPAKDVCGPALGPGQERCPWISSVRGQCCKLLGAQSSAPPGRELGACLKSAVNQSLRSFSTPFSSSPSSSSDLNKYPSPPLLPFSSSSIRNQSFLLPHHPFQQSPKEGRRRFRLWGPTSLAHPARIRTRPDWCVQERERHKE</sequence>
<comment type="caution">
    <text evidence="2">The sequence shown here is derived from an EMBL/GenBank/DDBJ whole genome shotgun (WGS) entry which is preliminary data.</text>
</comment>
<reference evidence="2" key="2">
    <citation type="submission" date="2023-05" db="EMBL/GenBank/DDBJ databases">
        <authorList>
            <consortium name="Lawrence Berkeley National Laboratory"/>
            <person name="Steindorff A."/>
            <person name="Hensen N."/>
            <person name="Bonometti L."/>
            <person name="Westerberg I."/>
            <person name="Brannstrom I.O."/>
            <person name="Guillou S."/>
            <person name="Cros-Aarteil S."/>
            <person name="Calhoun S."/>
            <person name="Haridas S."/>
            <person name="Kuo A."/>
            <person name="Mondo S."/>
            <person name="Pangilinan J."/>
            <person name="Riley R."/>
            <person name="Labutti K."/>
            <person name="Andreopoulos B."/>
            <person name="Lipzen A."/>
            <person name="Chen C."/>
            <person name="Yanf M."/>
            <person name="Daum C."/>
            <person name="Ng V."/>
            <person name="Clum A."/>
            <person name="Ohm R."/>
            <person name="Martin F."/>
            <person name="Silar P."/>
            <person name="Natvig D."/>
            <person name="Lalanne C."/>
            <person name="Gautier V."/>
            <person name="Ament-Velasquez S.L."/>
            <person name="Kruys A."/>
            <person name="Hutchinson M.I."/>
            <person name="Powell A.J."/>
            <person name="Barry K."/>
            <person name="Miller A.N."/>
            <person name="Grigoriev I.V."/>
            <person name="Debuchy R."/>
            <person name="Gladieux P."/>
            <person name="Thoren M.H."/>
            <person name="Johannesson H."/>
        </authorList>
    </citation>
    <scope>NUCLEOTIDE SEQUENCE</scope>
    <source>
        <strain evidence="2">CBS 757.83</strain>
    </source>
</reference>
<keyword evidence="3" id="KW-1185">Reference proteome</keyword>